<dbReference type="EMBL" id="JAPWTJ010000045">
    <property type="protein sequence ID" value="KAJ8984155.1"/>
    <property type="molecule type" value="Genomic_DNA"/>
</dbReference>
<reference evidence="1" key="1">
    <citation type="journal article" date="2023" name="Insect Mol. Biol.">
        <title>Genome sequencing provides insights into the evolution of gene families encoding plant cell wall-degrading enzymes in longhorned beetles.</title>
        <authorList>
            <person name="Shin N.R."/>
            <person name="Okamura Y."/>
            <person name="Kirsch R."/>
            <person name="Pauchet Y."/>
        </authorList>
    </citation>
    <scope>NUCLEOTIDE SEQUENCE</scope>
    <source>
        <strain evidence="1">MMC_N1</strain>
    </source>
</reference>
<evidence type="ECO:0000313" key="2">
    <source>
        <dbReference type="Proteomes" id="UP001162164"/>
    </source>
</evidence>
<sequence length="63" mass="7587">MLHGRFQVGGVFRVYRALLRPGRRIGRIQPQHQTGQREMVALKYSVMTVRGQWRQQRVQLYYK</sequence>
<proteinExistence type="predicted"/>
<comment type="caution">
    <text evidence="1">The sequence shown here is derived from an EMBL/GenBank/DDBJ whole genome shotgun (WGS) entry which is preliminary data.</text>
</comment>
<evidence type="ECO:0000313" key="1">
    <source>
        <dbReference type="EMBL" id="KAJ8984155.1"/>
    </source>
</evidence>
<name>A0ABQ9K3R8_9CUCU</name>
<organism evidence="1 2">
    <name type="scientific">Molorchus minor</name>
    <dbReference type="NCBI Taxonomy" id="1323400"/>
    <lineage>
        <taxon>Eukaryota</taxon>
        <taxon>Metazoa</taxon>
        <taxon>Ecdysozoa</taxon>
        <taxon>Arthropoda</taxon>
        <taxon>Hexapoda</taxon>
        <taxon>Insecta</taxon>
        <taxon>Pterygota</taxon>
        <taxon>Neoptera</taxon>
        <taxon>Endopterygota</taxon>
        <taxon>Coleoptera</taxon>
        <taxon>Polyphaga</taxon>
        <taxon>Cucujiformia</taxon>
        <taxon>Chrysomeloidea</taxon>
        <taxon>Cerambycidae</taxon>
        <taxon>Lamiinae</taxon>
        <taxon>Monochamini</taxon>
        <taxon>Molorchus</taxon>
    </lineage>
</organism>
<dbReference type="Proteomes" id="UP001162164">
    <property type="component" value="Unassembled WGS sequence"/>
</dbReference>
<protein>
    <submittedName>
        <fullName evidence="1">Uncharacterized protein</fullName>
    </submittedName>
</protein>
<accession>A0ABQ9K3R8</accession>
<gene>
    <name evidence="1" type="ORF">NQ317_017807</name>
</gene>
<keyword evidence="2" id="KW-1185">Reference proteome</keyword>